<proteinExistence type="predicted"/>
<protein>
    <submittedName>
        <fullName evidence="1">Uncharacterized protein</fullName>
    </submittedName>
</protein>
<comment type="caution">
    <text evidence="1">The sequence shown here is derived from an EMBL/GenBank/DDBJ whole genome shotgun (WGS) entry which is preliminary data.</text>
</comment>
<sequence>MTAKNSEYQRAILQVMGLSTYESTLAPEAPLQVTSEPSTEPEDLDADKASMELAQLSGSETLKQDIQMALETVAIEGTNLLFSIRAGAEVSRSAEGIVLPCELNQLTARHKQRLWSVISQR</sequence>
<keyword evidence="2" id="KW-1185">Reference proteome</keyword>
<dbReference type="Proteomes" id="UP001234343">
    <property type="component" value="Unassembled WGS sequence"/>
</dbReference>
<accession>A0ABT7SV28</accession>
<reference evidence="1 2" key="1">
    <citation type="submission" date="2023-06" db="EMBL/GenBank/DDBJ databases">
        <title>Alteromonas sp. ASW11-36 isolated from intertidal sand.</title>
        <authorList>
            <person name="Li Y."/>
        </authorList>
    </citation>
    <scope>NUCLEOTIDE SEQUENCE [LARGE SCALE GENOMIC DNA]</scope>
    <source>
        <strain evidence="1 2">ASW11-36</strain>
    </source>
</reference>
<gene>
    <name evidence="1" type="ORF">QTP81_05520</name>
</gene>
<evidence type="ECO:0000313" key="1">
    <source>
        <dbReference type="EMBL" id="MDM7860052.1"/>
    </source>
</evidence>
<name>A0ABT7SV28_9ALTE</name>
<organism evidence="1 2">
    <name type="scientific">Alteromonas arenosi</name>
    <dbReference type="NCBI Taxonomy" id="3055817"/>
    <lineage>
        <taxon>Bacteria</taxon>
        <taxon>Pseudomonadati</taxon>
        <taxon>Pseudomonadota</taxon>
        <taxon>Gammaproteobacteria</taxon>
        <taxon>Alteromonadales</taxon>
        <taxon>Alteromonadaceae</taxon>
        <taxon>Alteromonas/Salinimonas group</taxon>
        <taxon>Alteromonas</taxon>
    </lineage>
</organism>
<dbReference type="RefSeq" id="WP_289364269.1">
    <property type="nucleotide sequence ID" value="NZ_JAUCBP010000006.1"/>
</dbReference>
<dbReference type="EMBL" id="JAUCBP010000006">
    <property type="protein sequence ID" value="MDM7860052.1"/>
    <property type="molecule type" value="Genomic_DNA"/>
</dbReference>
<evidence type="ECO:0000313" key="2">
    <source>
        <dbReference type="Proteomes" id="UP001234343"/>
    </source>
</evidence>